<evidence type="ECO:0000313" key="2">
    <source>
        <dbReference type="EMBL" id="QTX32235.1"/>
    </source>
</evidence>
<name>A0A9Q7A7I4_9BACT</name>
<keyword evidence="1" id="KW-1133">Transmembrane helix</keyword>
<proteinExistence type="predicted"/>
<gene>
    <name evidence="2" type="ORF">KAR29_13160</name>
</gene>
<dbReference type="AlphaFoldDB" id="A0A9Q7A7I4"/>
<keyword evidence="1" id="KW-0812">Transmembrane</keyword>
<sequence length="151" mass="16671">MTTEMPSDEVLRRLWHSGLGRLYRESRGHLGRVTSLDDPFERRGLYWTTALLLSLSAASLVLFSIWGMAVVSADLRSVTFVPSLIGLAAGLFCVAKSVAFMRGALALGAALAEGRDGDGADPLRTVTFRRAWRWARRKDLLVGEGEELHLR</sequence>
<keyword evidence="3" id="KW-1185">Reference proteome</keyword>
<feature type="transmembrane region" description="Helical" evidence="1">
    <location>
        <begin position="75"/>
        <end position="95"/>
    </location>
</feature>
<evidence type="ECO:0000256" key="1">
    <source>
        <dbReference type="SAM" id="Phobius"/>
    </source>
</evidence>
<accession>A0A9Q7A7I4</accession>
<keyword evidence="1" id="KW-0472">Membrane</keyword>
<dbReference type="KEGG" id="aram:KAR29_13160"/>
<reference evidence="3" key="1">
    <citation type="submission" date="2021-04" db="EMBL/GenBank/DDBJ databases">
        <title>A novel Synergistetes isolate from a pyrite-forming mixed culture.</title>
        <authorList>
            <person name="Bunk B."/>
            <person name="Sproer C."/>
            <person name="Spring S."/>
            <person name="Pester M."/>
        </authorList>
    </citation>
    <scope>NUCLEOTIDE SEQUENCE [LARGE SCALE GENOMIC DNA]</scope>
    <source>
        <strain evidence="3">J.5.4.2-T.3.5.2</strain>
    </source>
</reference>
<evidence type="ECO:0000313" key="3">
    <source>
        <dbReference type="Proteomes" id="UP000671879"/>
    </source>
</evidence>
<feature type="transmembrane region" description="Helical" evidence="1">
    <location>
        <begin position="45"/>
        <end position="69"/>
    </location>
</feature>
<dbReference type="RefSeq" id="WP_274373454.1">
    <property type="nucleotide sequence ID" value="NZ_CP072943.1"/>
</dbReference>
<protein>
    <submittedName>
        <fullName evidence="2">Uncharacterized protein</fullName>
    </submittedName>
</protein>
<dbReference type="Proteomes" id="UP000671879">
    <property type="component" value="Chromosome"/>
</dbReference>
<dbReference type="EMBL" id="CP072943">
    <property type="protein sequence ID" value="QTX32235.1"/>
    <property type="molecule type" value="Genomic_DNA"/>
</dbReference>
<organism evidence="2 3">
    <name type="scientific">Aminithiophilus ramosus</name>
    <dbReference type="NCBI Taxonomy" id="3029084"/>
    <lineage>
        <taxon>Bacteria</taxon>
        <taxon>Thermotogati</taxon>
        <taxon>Synergistota</taxon>
        <taxon>Synergistia</taxon>
        <taxon>Synergistales</taxon>
        <taxon>Aminithiophilaceae</taxon>
        <taxon>Aminithiophilus</taxon>
    </lineage>
</organism>